<organism evidence="1 2">
    <name type="scientific">Eleutherodactylus coqui</name>
    <name type="common">Puerto Rican coqui</name>
    <dbReference type="NCBI Taxonomy" id="57060"/>
    <lineage>
        <taxon>Eukaryota</taxon>
        <taxon>Metazoa</taxon>
        <taxon>Chordata</taxon>
        <taxon>Craniata</taxon>
        <taxon>Vertebrata</taxon>
        <taxon>Euteleostomi</taxon>
        <taxon>Amphibia</taxon>
        <taxon>Batrachia</taxon>
        <taxon>Anura</taxon>
        <taxon>Neobatrachia</taxon>
        <taxon>Hyloidea</taxon>
        <taxon>Eleutherodactylidae</taxon>
        <taxon>Eleutherodactylinae</taxon>
        <taxon>Eleutherodactylus</taxon>
        <taxon>Eleutherodactylus</taxon>
    </lineage>
</organism>
<gene>
    <name evidence="1" type="ORF">GDO78_022558</name>
</gene>
<dbReference type="Proteomes" id="UP000770717">
    <property type="component" value="Unassembled WGS sequence"/>
</dbReference>
<dbReference type="EMBL" id="WNTK01000096">
    <property type="protein sequence ID" value="KAG9471849.1"/>
    <property type="molecule type" value="Genomic_DNA"/>
</dbReference>
<name>A0A8J6EMC3_ELECQ</name>
<keyword evidence="2" id="KW-1185">Reference proteome</keyword>
<protein>
    <submittedName>
        <fullName evidence="1">Uncharacterized protein</fullName>
    </submittedName>
</protein>
<reference evidence="1" key="1">
    <citation type="thesis" date="2020" institute="ProQuest LLC" country="789 East Eisenhower Parkway, Ann Arbor, MI, USA">
        <title>Comparative Genomics and Chromosome Evolution.</title>
        <authorList>
            <person name="Mudd A.B."/>
        </authorList>
    </citation>
    <scope>NUCLEOTIDE SEQUENCE</scope>
    <source>
        <strain evidence="1">HN-11 Male</strain>
        <tissue evidence="1">Kidney and liver</tissue>
    </source>
</reference>
<evidence type="ECO:0000313" key="2">
    <source>
        <dbReference type="Proteomes" id="UP000770717"/>
    </source>
</evidence>
<sequence>MHHTLHMCKESSTCISLHTHTYKTYLCITPQTSHTQRYKHLPTDTKMFLRPHESHSFKCTSNWHVQRYAETLPTPTSYCIPTNVSTYTYCTYTLLIPHMLKYTKKHLLICTHILHLNTHLLISWTYKPARTYIGIYYSLGHTNLLVNIYRYILLSWTYKPARTCRGIYYSPGHTNLLLHI</sequence>
<accession>A0A8J6EMC3</accession>
<comment type="caution">
    <text evidence="1">The sequence shown here is derived from an EMBL/GenBank/DDBJ whole genome shotgun (WGS) entry which is preliminary data.</text>
</comment>
<dbReference type="OrthoDB" id="6436112at2759"/>
<dbReference type="AlphaFoldDB" id="A0A8J6EMC3"/>
<evidence type="ECO:0000313" key="1">
    <source>
        <dbReference type="EMBL" id="KAG9471849.1"/>
    </source>
</evidence>
<proteinExistence type="predicted"/>